<evidence type="ECO:0000313" key="1">
    <source>
        <dbReference type="EMBL" id="VAW84182.1"/>
    </source>
</evidence>
<accession>A0A3B0Z9F7</accession>
<gene>
    <name evidence="1" type="ORF">MNBD_GAMMA18-2291</name>
</gene>
<reference evidence="1" key="1">
    <citation type="submission" date="2018-06" db="EMBL/GenBank/DDBJ databases">
        <authorList>
            <person name="Zhirakovskaya E."/>
        </authorList>
    </citation>
    <scope>NUCLEOTIDE SEQUENCE</scope>
</reference>
<dbReference type="AlphaFoldDB" id="A0A3B0Z9F7"/>
<name>A0A3B0Z9F7_9ZZZZ</name>
<proteinExistence type="predicted"/>
<protein>
    <submittedName>
        <fullName evidence="1">Uncharacterized protein</fullName>
    </submittedName>
</protein>
<sequence length="98" mass="11089">MSKDGSKGEYPPLSLKDEVTDFLLYTAPNSEVKVEVLLNDETLWLACRKPTQIRAEYFPVFGFLSQQRKLGAFSVKYTVYFLAPNISSLHGVSDLRLV</sequence>
<dbReference type="EMBL" id="UOFP01000032">
    <property type="protein sequence ID" value="VAW84182.1"/>
    <property type="molecule type" value="Genomic_DNA"/>
</dbReference>
<organism evidence="1">
    <name type="scientific">hydrothermal vent metagenome</name>
    <dbReference type="NCBI Taxonomy" id="652676"/>
    <lineage>
        <taxon>unclassified sequences</taxon>
        <taxon>metagenomes</taxon>
        <taxon>ecological metagenomes</taxon>
    </lineage>
</organism>